<dbReference type="GO" id="GO:0005886">
    <property type="term" value="C:plasma membrane"/>
    <property type="evidence" value="ECO:0007669"/>
    <property type="project" value="UniProtKB-SubCell"/>
</dbReference>
<dbReference type="SMART" id="SM00382">
    <property type="entry name" value="AAA"/>
    <property type="match status" value="1"/>
</dbReference>
<evidence type="ECO:0000256" key="6">
    <source>
        <dbReference type="ARBA" id="ARBA00022967"/>
    </source>
</evidence>
<dbReference type="NCBIfam" id="TIGR01188">
    <property type="entry name" value="drrA"/>
    <property type="match status" value="1"/>
</dbReference>
<dbReference type="RefSeq" id="WP_203891298.1">
    <property type="nucleotide sequence ID" value="NZ_BOOH01000021.1"/>
</dbReference>
<comment type="caution">
    <text evidence="12">The sequence shown here is derived from an EMBL/GenBank/DDBJ whole genome shotgun (WGS) entry which is preliminary data.</text>
</comment>
<evidence type="ECO:0000313" key="12">
    <source>
        <dbReference type="EMBL" id="GIH76732.1"/>
    </source>
</evidence>
<dbReference type="InterPro" id="IPR005894">
    <property type="entry name" value="DrrA"/>
</dbReference>
<keyword evidence="4" id="KW-0547">Nucleotide-binding</keyword>
<dbReference type="Pfam" id="PF00005">
    <property type="entry name" value="ABC_tran"/>
    <property type="match status" value="1"/>
</dbReference>
<evidence type="ECO:0000256" key="7">
    <source>
        <dbReference type="ARBA" id="ARBA00023136"/>
    </source>
</evidence>
<dbReference type="PANTHER" id="PTHR42711">
    <property type="entry name" value="ABC TRANSPORTER ATP-BINDING PROTEIN"/>
    <property type="match status" value="1"/>
</dbReference>
<keyword evidence="6" id="KW-1278">Translocase</keyword>
<keyword evidence="7" id="KW-0472">Membrane</keyword>
<keyword evidence="8" id="KW-0046">Antibiotic resistance</keyword>
<dbReference type="Proteomes" id="UP000616724">
    <property type="component" value="Unassembled WGS sequence"/>
</dbReference>
<dbReference type="GO" id="GO:0046677">
    <property type="term" value="P:response to antibiotic"/>
    <property type="evidence" value="ECO:0007669"/>
    <property type="project" value="UniProtKB-KW"/>
</dbReference>
<keyword evidence="2" id="KW-0813">Transport</keyword>
<dbReference type="GO" id="GO:0005524">
    <property type="term" value="F:ATP binding"/>
    <property type="evidence" value="ECO:0007669"/>
    <property type="project" value="UniProtKB-KW"/>
</dbReference>
<evidence type="ECO:0000256" key="5">
    <source>
        <dbReference type="ARBA" id="ARBA00022840"/>
    </source>
</evidence>
<dbReference type="GO" id="GO:0043215">
    <property type="term" value="P:daunorubicin transport"/>
    <property type="evidence" value="ECO:0007669"/>
    <property type="project" value="InterPro"/>
</dbReference>
<proteinExistence type="inferred from homology"/>
<protein>
    <submittedName>
        <fullName evidence="12">Daunorubicin resistance protein DrrA family ABC transporter ATP-binding protein</fullName>
    </submittedName>
</protein>
<dbReference type="GO" id="GO:1900753">
    <property type="term" value="P:doxorubicin transport"/>
    <property type="evidence" value="ECO:0007669"/>
    <property type="project" value="InterPro"/>
</dbReference>
<evidence type="ECO:0000256" key="8">
    <source>
        <dbReference type="ARBA" id="ARBA00023251"/>
    </source>
</evidence>
<comment type="similarity">
    <text evidence="9">Belongs to the ABC transporter superfamily. Drug exporter-1 (DrugE1) (TC 3.A.1.105) family.</text>
</comment>
<feature type="domain" description="ABC transporter" evidence="11">
    <location>
        <begin position="8"/>
        <end position="241"/>
    </location>
</feature>
<evidence type="ECO:0000259" key="11">
    <source>
        <dbReference type="PROSITE" id="PS50893"/>
    </source>
</evidence>
<keyword evidence="13" id="KW-1185">Reference proteome</keyword>
<dbReference type="InterPro" id="IPR003439">
    <property type="entry name" value="ABC_transporter-like_ATP-bd"/>
</dbReference>
<keyword evidence="5 12" id="KW-0067">ATP-binding</keyword>
<dbReference type="PANTHER" id="PTHR42711:SF19">
    <property type="entry name" value="DOXORUBICIN RESISTANCE ATP-BINDING PROTEIN DRRA"/>
    <property type="match status" value="1"/>
</dbReference>
<dbReference type="GO" id="GO:0016887">
    <property type="term" value="F:ATP hydrolysis activity"/>
    <property type="evidence" value="ECO:0007669"/>
    <property type="project" value="InterPro"/>
</dbReference>
<feature type="region of interest" description="Disordered" evidence="10">
    <location>
        <begin position="318"/>
        <end position="360"/>
    </location>
</feature>
<dbReference type="InterPro" id="IPR050763">
    <property type="entry name" value="ABC_transporter_ATP-binding"/>
</dbReference>
<dbReference type="SUPFAM" id="SSF52540">
    <property type="entry name" value="P-loop containing nucleoside triphosphate hydrolases"/>
    <property type="match status" value="1"/>
</dbReference>
<dbReference type="Gene3D" id="3.40.50.300">
    <property type="entry name" value="P-loop containing nucleotide triphosphate hydrolases"/>
    <property type="match status" value="1"/>
</dbReference>
<accession>A0A8J3RJA2</accession>
<keyword evidence="3" id="KW-1003">Cell membrane</keyword>
<organism evidence="12 13">
    <name type="scientific">Planobispora longispora</name>
    <dbReference type="NCBI Taxonomy" id="28887"/>
    <lineage>
        <taxon>Bacteria</taxon>
        <taxon>Bacillati</taxon>
        <taxon>Actinomycetota</taxon>
        <taxon>Actinomycetes</taxon>
        <taxon>Streptosporangiales</taxon>
        <taxon>Streptosporangiaceae</taxon>
        <taxon>Planobispora</taxon>
    </lineage>
</organism>
<comment type="subcellular location">
    <subcellularLocation>
        <location evidence="1">Cell membrane</location>
        <topology evidence="1">Peripheral membrane protein</topology>
        <orientation evidence="1">Cytoplasmic side</orientation>
    </subcellularLocation>
</comment>
<dbReference type="PROSITE" id="PS50893">
    <property type="entry name" value="ABC_TRANSPORTER_2"/>
    <property type="match status" value="1"/>
</dbReference>
<dbReference type="AlphaFoldDB" id="A0A8J3RJA2"/>
<dbReference type="InterPro" id="IPR017871">
    <property type="entry name" value="ABC_transporter-like_CS"/>
</dbReference>
<dbReference type="InterPro" id="IPR027417">
    <property type="entry name" value="P-loop_NTPase"/>
</dbReference>
<dbReference type="EMBL" id="BOOH01000021">
    <property type="protein sequence ID" value="GIH76732.1"/>
    <property type="molecule type" value="Genomic_DNA"/>
</dbReference>
<evidence type="ECO:0000256" key="2">
    <source>
        <dbReference type="ARBA" id="ARBA00022448"/>
    </source>
</evidence>
<gene>
    <name evidence="12" type="ORF">Plo01_31610</name>
</gene>
<evidence type="ECO:0000256" key="4">
    <source>
        <dbReference type="ARBA" id="ARBA00022741"/>
    </source>
</evidence>
<evidence type="ECO:0000256" key="1">
    <source>
        <dbReference type="ARBA" id="ARBA00004413"/>
    </source>
</evidence>
<reference evidence="12 13" key="1">
    <citation type="submission" date="2021-01" db="EMBL/GenBank/DDBJ databases">
        <title>Whole genome shotgun sequence of Planobispora longispora NBRC 13918.</title>
        <authorList>
            <person name="Komaki H."/>
            <person name="Tamura T."/>
        </authorList>
    </citation>
    <scope>NUCLEOTIDE SEQUENCE [LARGE SCALE GENOMIC DNA]</scope>
    <source>
        <strain evidence="12 13">NBRC 13918</strain>
    </source>
</reference>
<dbReference type="InterPro" id="IPR003593">
    <property type="entry name" value="AAA+_ATPase"/>
</dbReference>
<evidence type="ECO:0000313" key="13">
    <source>
        <dbReference type="Proteomes" id="UP000616724"/>
    </source>
</evidence>
<evidence type="ECO:0000256" key="10">
    <source>
        <dbReference type="SAM" id="MobiDB-lite"/>
    </source>
</evidence>
<evidence type="ECO:0000256" key="3">
    <source>
        <dbReference type="ARBA" id="ARBA00022475"/>
    </source>
</evidence>
<sequence length="360" mass="37345">MNEPESAITAQGVRKNYGGQAGGAGLNGFDLRVPAGSVCGLLGPNGAGKTTAVRILSTLLDMDAGRASVAGFDVRTQGRRVRERIGLVGQYAAVDEILTGRQNLVMFGRLNHLPVAAARRRADELLERFSLTEAAGRPAGGYSGGMRRRLDLAASLIVSPPVLFVDEPTTGLDPAARQEVWTAVRELVDAGTTVLLTTQYLEEADRLADRICMLGAGRVVAEGSPDELKSAIGGDRVDLVLSGPADVEAARPIAARLAAGEPLVEAPARRIGIPVAERTRALIQVATALNEAGIEPEDIVLRRPTLDEVFLHLTGEGAGEAHGREPGGGARASTATAPAGRVKTGASATAGSDNATEESV</sequence>
<dbReference type="PROSITE" id="PS00211">
    <property type="entry name" value="ABC_TRANSPORTER_1"/>
    <property type="match status" value="1"/>
</dbReference>
<name>A0A8J3RJA2_9ACTN</name>
<evidence type="ECO:0000256" key="9">
    <source>
        <dbReference type="ARBA" id="ARBA00049985"/>
    </source>
</evidence>